<dbReference type="AlphaFoldDB" id="A0A2H0K914"/>
<evidence type="ECO:0000256" key="5">
    <source>
        <dbReference type="ARBA" id="ARBA00022741"/>
    </source>
</evidence>
<name>A0A2H0K914_9BACT</name>
<dbReference type="NCBIfam" id="TIGR00418">
    <property type="entry name" value="thrS"/>
    <property type="match status" value="1"/>
</dbReference>
<evidence type="ECO:0000313" key="15">
    <source>
        <dbReference type="Proteomes" id="UP000229834"/>
    </source>
</evidence>
<dbReference type="InterPro" id="IPR002320">
    <property type="entry name" value="Thr-tRNA-ligase_IIa"/>
</dbReference>
<dbReference type="Gene3D" id="3.30.54.20">
    <property type="match status" value="1"/>
</dbReference>
<evidence type="ECO:0000256" key="4">
    <source>
        <dbReference type="ARBA" id="ARBA00022723"/>
    </source>
</evidence>
<dbReference type="SUPFAM" id="SSF52954">
    <property type="entry name" value="Class II aaRS ABD-related"/>
    <property type="match status" value="1"/>
</dbReference>
<evidence type="ECO:0000256" key="8">
    <source>
        <dbReference type="ARBA" id="ARBA00022884"/>
    </source>
</evidence>
<dbReference type="PROSITE" id="PS50862">
    <property type="entry name" value="AA_TRNA_LIGASE_II"/>
    <property type="match status" value="1"/>
</dbReference>
<evidence type="ECO:0000256" key="9">
    <source>
        <dbReference type="ARBA" id="ARBA00022917"/>
    </source>
</evidence>
<dbReference type="FunFam" id="3.30.930.10:FF:000002">
    <property type="entry name" value="Threonine--tRNA ligase"/>
    <property type="match status" value="1"/>
</dbReference>
<keyword evidence="10 12" id="KW-0030">Aminoacyl-tRNA synthetase</keyword>
<dbReference type="GO" id="GO:0005524">
    <property type="term" value="F:ATP binding"/>
    <property type="evidence" value="ECO:0007669"/>
    <property type="project" value="UniProtKB-UniRule"/>
</dbReference>
<dbReference type="InterPro" id="IPR036621">
    <property type="entry name" value="Anticodon-bd_dom_sf"/>
</dbReference>
<dbReference type="InterPro" id="IPR033728">
    <property type="entry name" value="ThrRS_core"/>
</dbReference>
<dbReference type="PRINTS" id="PR01047">
    <property type="entry name" value="TRNASYNTHTHR"/>
</dbReference>
<dbReference type="Gene3D" id="3.30.930.10">
    <property type="entry name" value="Bira Bifunctional Protein, Domain 2"/>
    <property type="match status" value="1"/>
</dbReference>
<feature type="binding site" evidence="12">
    <location>
        <position position="296"/>
    </location>
    <ligand>
        <name>Zn(2+)</name>
        <dbReference type="ChEBI" id="CHEBI:29105"/>
        <note>catalytic</note>
    </ligand>
</feature>
<sequence>MKSGENIEKLRHSLSHLLAAAVLSFDKNALPTLGPAIENGFYYDFELNTPIGNDDLPKIEEKMREFLPTWEVFEKIEVTPDEAREIFSQNPYKIELINEHSKAGENITIFYSGPKNSIPSKEFLLKAGGYILKSGFIDLCRGGHIENIGKINPNVFKLTHIAGAYWRGNEKNKMLTRIYGLAFETKKELDKYLAQQEEADKRDHRKVGKDMGLFVFSDLVGKGLPLWTEKGATIRRELERFIVDEEIKRGYKHVYSPDIANLNLYKKSGHYPYYKDSMYAPIKIDDEEFMLRPMTCPHHFELYLSKPRSYKELPMRIAEMAKLYRYEQSGELSGLMRVRSFCLSDAHIICKDSTQAAEEVNGALDLIEYITDVLGLKKGEDYSYRLSLGDRGNEEKYYKNDASWDEAEDKLRNVLKKRKTDFIEAPGEAAFYGPKIDIQMKNIRGKEETAFTVQYDFVMPERFDLNFTDKDGKEKRAIVIHRSSIGAIERIIAFLIEKYGGVFPLWLSPVQVKIIPISELHLNYANKIFEHLKNEGIRVEVDENNETLGKKIRNWKLEKTPYAVIIGDKEVEVDKITLESRNDGNVGQITPNELLSKLLDEIKNKK</sequence>
<keyword evidence="7 12" id="KW-0067">ATP-binding</keyword>
<dbReference type="Proteomes" id="UP000229834">
    <property type="component" value="Unassembled WGS sequence"/>
</dbReference>
<comment type="cofactor">
    <cofactor evidence="12">
        <name>Zn(2+)</name>
        <dbReference type="ChEBI" id="CHEBI:29105"/>
    </cofactor>
    <text evidence="12">Binds 1 zinc ion per subunit.</text>
</comment>
<organism evidence="14 15">
    <name type="scientific">Candidatus Zambryskibacteria bacterium CG11_big_fil_rev_8_21_14_0_20_40_24</name>
    <dbReference type="NCBI Taxonomy" id="1975116"/>
    <lineage>
        <taxon>Bacteria</taxon>
        <taxon>Candidatus Zambryskiibacteriota</taxon>
    </lineage>
</organism>
<dbReference type="InterPro" id="IPR045864">
    <property type="entry name" value="aa-tRNA-synth_II/BPL/LPL"/>
</dbReference>
<dbReference type="FunFam" id="3.40.50.800:FF:000001">
    <property type="entry name" value="Threonine--tRNA ligase"/>
    <property type="match status" value="1"/>
</dbReference>
<dbReference type="PANTHER" id="PTHR11451:SF56">
    <property type="entry name" value="THREONINE--TRNA LIGASE 1"/>
    <property type="match status" value="1"/>
</dbReference>
<dbReference type="Pfam" id="PF00587">
    <property type="entry name" value="tRNA-synt_2b"/>
    <property type="match status" value="1"/>
</dbReference>
<keyword evidence="3 12" id="KW-0436">Ligase</keyword>
<feature type="domain" description="Aminoacyl-transfer RNA synthetases class-II family profile" evidence="13">
    <location>
        <begin position="231"/>
        <end position="504"/>
    </location>
</feature>
<dbReference type="Pfam" id="PF07973">
    <property type="entry name" value="tRNA_SAD"/>
    <property type="match status" value="1"/>
</dbReference>
<evidence type="ECO:0000256" key="12">
    <source>
        <dbReference type="HAMAP-Rule" id="MF_00184"/>
    </source>
</evidence>
<dbReference type="InterPro" id="IPR006195">
    <property type="entry name" value="aa-tRNA-synth_II"/>
</dbReference>
<dbReference type="InterPro" id="IPR004154">
    <property type="entry name" value="Anticodon-bd"/>
</dbReference>
<dbReference type="SUPFAM" id="SSF55186">
    <property type="entry name" value="ThrRS/AlaRS common domain"/>
    <property type="match status" value="1"/>
</dbReference>
<dbReference type="Gene3D" id="3.30.980.10">
    <property type="entry name" value="Threonyl-trna Synthetase, Chain A, domain 2"/>
    <property type="match status" value="1"/>
</dbReference>
<dbReference type="GO" id="GO:0004829">
    <property type="term" value="F:threonine-tRNA ligase activity"/>
    <property type="evidence" value="ECO:0007669"/>
    <property type="project" value="UniProtKB-UniRule"/>
</dbReference>
<comment type="caution">
    <text evidence="14">The sequence shown here is derived from an EMBL/GenBank/DDBJ whole genome shotgun (WGS) entry which is preliminary data.</text>
</comment>
<dbReference type="GO" id="GO:0000049">
    <property type="term" value="F:tRNA binding"/>
    <property type="evidence" value="ECO:0007669"/>
    <property type="project" value="UniProtKB-KW"/>
</dbReference>
<dbReference type="Pfam" id="PF03129">
    <property type="entry name" value="HGTP_anticodon"/>
    <property type="match status" value="1"/>
</dbReference>
<feature type="binding site" evidence="12">
    <location>
        <position position="481"/>
    </location>
    <ligand>
        <name>Zn(2+)</name>
        <dbReference type="ChEBI" id="CHEBI:29105"/>
        <note>catalytic</note>
    </ligand>
</feature>
<proteinExistence type="inferred from homology"/>
<reference evidence="14 15" key="1">
    <citation type="submission" date="2017-09" db="EMBL/GenBank/DDBJ databases">
        <title>Depth-based differentiation of microbial function through sediment-hosted aquifers and enrichment of novel symbionts in the deep terrestrial subsurface.</title>
        <authorList>
            <person name="Probst A.J."/>
            <person name="Ladd B."/>
            <person name="Jarett J.K."/>
            <person name="Geller-Mcgrath D.E."/>
            <person name="Sieber C.M."/>
            <person name="Emerson J.B."/>
            <person name="Anantharaman K."/>
            <person name="Thomas B.C."/>
            <person name="Malmstrom R."/>
            <person name="Stieglmeier M."/>
            <person name="Klingl A."/>
            <person name="Woyke T."/>
            <person name="Ryan C.M."/>
            <person name="Banfield J.F."/>
        </authorList>
    </citation>
    <scope>NUCLEOTIDE SEQUENCE [LARGE SCALE GENOMIC DNA]</scope>
    <source>
        <strain evidence="14">CG11_big_fil_rev_8_21_14_0_20_40_24</strain>
    </source>
</reference>
<evidence type="ECO:0000256" key="10">
    <source>
        <dbReference type="ARBA" id="ARBA00023146"/>
    </source>
</evidence>
<protein>
    <recommendedName>
        <fullName evidence="12">Threonine--tRNA ligase</fullName>
        <ecNumber evidence="12">6.1.1.3</ecNumber>
    </recommendedName>
    <alternativeName>
        <fullName evidence="12">Threonyl-tRNA synthetase</fullName>
        <shortName evidence="12">ThrRS</shortName>
    </alternativeName>
</protein>
<dbReference type="HAMAP" id="MF_00184">
    <property type="entry name" value="Thr_tRNA_synth"/>
    <property type="match status" value="1"/>
</dbReference>
<keyword evidence="12" id="KW-0963">Cytoplasm</keyword>
<evidence type="ECO:0000256" key="7">
    <source>
        <dbReference type="ARBA" id="ARBA00022840"/>
    </source>
</evidence>
<dbReference type="EMBL" id="PCVC01000053">
    <property type="protein sequence ID" value="PIQ66864.1"/>
    <property type="molecule type" value="Genomic_DNA"/>
</dbReference>
<accession>A0A2H0K914</accession>
<keyword evidence="6 12" id="KW-0862">Zinc</keyword>
<dbReference type="CDD" id="cd00771">
    <property type="entry name" value="ThrRS_core"/>
    <property type="match status" value="1"/>
</dbReference>
<evidence type="ECO:0000256" key="3">
    <source>
        <dbReference type="ARBA" id="ARBA00022598"/>
    </source>
</evidence>
<dbReference type="InterPro" id="IPR012947">
    <property type="entry name" value="tRNA_SAD"/>
</dbReference>
<dbReference type="InterPro" id="IPR018163">
    <property type="entry name" value="Thr/Ala-tRNA-synth_IIc_edit"/>
</dbReference>
<evidence type="ECO:0000313" key="14">
    <source>
        <dbReference type="EMBL" id="PIQ66864.1"/>
    </source>
</evidence>
<evidence type="ECO:0000256" key="11">
    <source>
        <dbReference type="ARBA" id="ARBA00049515"/>
    </source>
</evidence>
<evidence type="ECO:0000259" key="13">
    <source>
        <dbReference type="PROSITE" id="PS50862"/>
    </source>
</evidence>
<keyword evidence="4 12" id="KW-0479">Metal-binding</keyword>
<comment type="similarity">
    <text evidence="1 12">Belongs to the class-II aminoacyl-tRNA synthetase family.</text>
</comment>
<dbReference type="CDD" id="cd00860">
    <property type="entry name" value="ThrRS_anticodon"/>
    <property type="match status" value="1"/>
</dbReference>
<dbReference type="GO" id="GO:0006435">
    <property type="term" value="P:threonyl-tRNA aminoacylation"/>
    <property type="evidence" value="ECO:0007669"/>
    <property type="project" value="UniProtKB-UniRule"/>
</dbReference>
<keyword evidence="9 12" id="KW-0648">Protein biosynthesis</keyword>
<dbReference type="EC" id="6.1.1.3" evidence="12"/>
<dbReference type="InterPro" id="IPR047246">
    <property type="entry name" value="ThrRS_anticodon"/>
</dbReference>
<dbReference type="GO" id="GO:0046872">
    <property type="term" value="F:metal ion binding"/>
    <property type="evidence" value="ECO:0007669"/>
    <property type="project" value="UniProtKB-KW"/>
</dbReference>
<keyword evidence="8 12" id="KW-0694">RNA-binding</keyword>
<dbReference type="SUPFAM" id="SSF55681">
    <property type="entry name" value="Class II aaRS and biotin synthetases"/>
    <property type="match status" value="1"/>
</dbReference>
<comment type="caution">
    <text evidence="12">Lacks conserved residue(s) required for the propagation of feature annotation.</text>
</comment>
<dbReference type="Gene3D" id="3.40.50.800">
    <property type="entry name" value="Anticodon-binding domain"/>
    <property type="match status" value="1"/>
</dbReference>
<evidence type="ECO:0000256" key="2">
    <source>
        <dbReference type="ARBA" id="ARBA00022555"/>
    </source>
</evidence>
<gene>
    <name evidence="12" type="primary">thrS</name>
    <name evidence="14" type="ORF">COV95_01800</name>
</gene>
<keyword evidence="2 12" id="KW-0820">tRNA-binding</keyword>
<dbReference type="InterPro" id="IPR002314">
    <property type="entry name" value="aa-tRNA-synt_IIb"/>
</dbReference>
<feature type="binding site" evidence="12">
    <location>
        <position position="347"/>
    </location>
    <ligand>
        <name>Zn(2+)</name>
        <dbReference type="ChEBI" id="CHEBI:29105"/>
        <note>catalytic</note>
    </ligand>
</feature>
<evidence type="ECO:0000256" key="1">
    <source>
        <dbReference type="ARBA" id="ARBA00008226"/>
    </source>
</evidence>
<comment type="catalytic activity">
    <reaction evidence="11 12">
        <text>tRNA(Thr) + L-threonine + ATP = L-threonyl-tRNA(Thr) + AMP + diphosphate + H(+)</text>
        <dbReference type="Rhea" id="RHEA:24624"/>
        <dbReference type="Rhea" id="RHEA-COMP:9670"/>
        <dbReference type="Rhea" id="RHEA-COMP:9704"/>
        <dbReference type="ChEBI" id="CHEBI:15378"/>
        <dbReference type="ChEBI" id="CHEBI:30616"/>
        <dbReference type="ChEBI" id="CHEBI:33019"/>
        <dbReference type="ChEBI" id="CHEBI:57926"/>
        <dbReference type="ChEBI" id="CHEBI:78442"/>
        <dbReference type="ChEBI" id="CHEBI:78534"/>
        <dbReference type="ChEBI" id="CHEBI:456215"/>
        <dbReference type="EC" id="6.1.1.3"/>
    </reaction>
</comment>
<dbReference type="GO" id="GO:0005737">
    <property type="term" value="C:cytoplasm"/>
    <property type="evidence" value="ECO:0007669"/>
    <property type="project" value="UniProtKB-SubCell"/>
</dbReference>
<keyword evidence="5 12" id="KW-0547">Nucleotide-binding</keyword>
<evidence type="ECO:0000256" key="6">
    <source>
        <dbReference type="ARBA" id="ARBA00022833"/>
    </source>
</evidence>
<comment type="subunit">
    <text evidence="12">Homodimer.</text>
</comment>
<dbReference type="PANTHER" id="PTHR11451">
    <property type="entry name" value="THREONINE-TRNA LIGASE"/>
    <property type="match status" value="1"/>
</dbReference>
<comment type="subcellular location">
    <subcellularLocation>
        <location evidence="12">Cytoplasm</location>
    </subcellularLocation>
</comment>
<dbReference type="SMART" id="SM00863">
    <property type="entry name" value="tRNA_SAD"/>
    <property type="match status" value="1"/>
</dbReference>